<proteinExistence type="predicted"/>
<dbReference type="AlphaFoldDB" id="A0A9X4MAZ2"/>
<evidence type="ECO:0000313" key="1">
    <source>
        <dbReference type="EMBL" id="MDG3495880.1"/>
    </source>
</evidence>
<dbReference type="Proteomes" id="UP001152872">
    <property type="component" value="Unassembled WGS sequence"/>
</dbReference>
<dbReference type="RefSeq" id="WP_009628026.1">
    <property type="nucleotide sequence ID" value="NZ_VBTY01000132.1"/>
</dbReference>
<protein>
    <submittedName>
        <fullName evidence="1">Uncharacterized protein</fullName>
    </submittedName>
</protein>
<sequence>MASARADGENHNSMSKKAMTNPVIDLDKDRLKLCIEILPEADSTERIVIISICREQGMPLIRTISLNELAPIPLPLAEVIQAYATSELANQIPIIEEENLEPIAITKRSLAPKSQQMALL</sequence>
<gene>
    <name evidence="1" type="ORF">FEV09_15125</name>
</gene>
<comment type="caution">
    <text evidence="1">The sequence shown here is derived from an EMBL/GenBank/DDBJ whole genome shotgun (WGS) entry which is preliminary data.</text>
</comment>
<keyword evidence="2" id="KW-1185">Reference proteome</keyword>
<evidence type="ECO:0000313" key="2">
    <source>
        <dbReference type="Proteomes" id="UP001152872"/>
    </source>
</evidence>
<accession>A0A9X4MAZ2</accession>
<organism evidence="1 2">
    <name type="scientific">Pseudanabaena catenata USMAC16</name>
    <dbReference type="NCBI Taxonomy" id="1855837"/>
    <lineage>
        <taxon>Bacteria</taxon>
        <taxon>Bacillati</taxon>
        <taxon>Cyanobacteriota</taxon>
        <taxon>Cyanophyceae</taxon>
        <taxon>Pseudanabaenales</taxon>
        <taxon>Pseudanabaenaceae</taxon>
        <taxon>Pseudanabaena</taxon>
    </lineage>
</organism>
<reference evidence="1" key="1">
    <citation type="submission" date="2019-05" db="EMBL/GenBank/DDBJ databases">
        <title>Whole genome sequencing of Pseudanabaena catenata USMAC16.</title>
        <authorList>
            <person name="Khan Z."/>
            <person name="Omar W.M."/>
            <person name="Convey P."/>
            <person name="Merican F."/>
            <person name="Najimudin N."/>
        </authorList>
    </citation>
    <scope>NUCLEOTIDE SEQUENCE</scope>
    <source>
        <strain evidence="1">USMAC16</strain>
    </source>
</reference>
<name>A0A9X4MAZ2_9CYAN</name>
<dbReference type="EMBL" id="VBTY01000132">
    <property type="protein sequence ID" value="MDG3495880.1"/>
    <property type="molecule type" value="Genomic_DNA"/>
</dbReference>